<evidence type="ECO:0000256" key="9">
    <source>
        <dbReference type="ARBA" id="ARBA00022833"/>
    </source>
</evidence>
<dbReference type="GO" id="GO:0003677">
    <property type="term" value="F:DNA binding"/>
    <property type="evidence" value="ECO:0007669"/>
    <property type="project" value="UniProtKB-KW"/>
</dbReference>
<evidence type="ECO:0000256" key="2">
    <source>
        <dbReference type="ARBA" id="ARBA00022478"/>
    </source>
</evidence>
<dbReference type="GO" id="GO:1990077">
    <property type="term" value="C:primosome complex"/>
    <property type="evidence" value="ECO:0007669"/>
    <property type="project" value="UniProtKB-KW"/>
</dbReference>
<evidence type="ECO:0000256" key="7">
    <source>
        <dbReference type="ARBA" id="ARBA00022723"/>
    </source>
</evidence>
<comment type="cofactor">
    <cofactor evidence="1">
        <name>Zn(2+)</name>
        <dbReference type="ChEBI" id="CHEBI:29105"/>
    </cofactor>
</comment>
<dbReference type="FunFam" id="3.90.580.10:FF:000001">
    <property type="entry name" value="DNA primase"/>
    <property type="match status" value="1"/>
</dbReference>
<evidence type="ECO:0000313" key="15">
    <source>
        <dbReference type="Proteomes" id="UP000034086"/>
    </source>
</evidence>
<dbReference type="SMART" id="SM00400">
    <property type="entry name" value="ZnF_CHCC"/>
    <property type="match status" value="1"/>
</dbReference>
<keyword evidence="11" id="KW-0238">DNA-binding</keyword>
<dbReference type="PATRIC" id="fig|1618598.3.peg.690"/>
<name>A0A0G1LZM6_9BACT</name>
<keyword evidence="7" id="KW-0479">Metal-binding</keyword>
<evidence type="ECO:0000256" key="3">
    <source>
        <dbReference type="ARBA" id="ARBA00022515"/>
    </source>
</evidence>
<dbReference type="PANTHER" id="PTHR30313:SF2">
    <property type="entry name" value="DNA PRIMASE"/>
    <property type="match status" value="1"/>
</dbReference>
<evidence type="ECO:0000256" key="10">
    <source>
        <dbReference type="ARBA" id="ARBA00022842"/>
    </source>
</evidence>
<keyword evidence="2" id="KW-0240">DNA-directed RNA polymerase</keyword>
<dbReference type="EMBL" id="LCKQ01000041">
    <property type="protein sequence ID" value="KKU01411.1"/>
    <property type="molecule type" value="Genomic_DNA"/>
</dbReference>
<protein>
    <submittedName>
        <fullName evidence="14">Primase protein</fullName>
    </submittedName>
</protein>
<comment type="caution">
    <text evidence="14">The sequence shown here is derived from an EMBL/GenBank/DDBJ whole genome shotgun (WGS) entry which is preliminary data.</text>
</comment>
<keyword evidence="12" id="KW-0804">Transcription</keyword>
<feature type="non-terminal residue" evidence="14">
    <location>
        <position position="92"/>
    </location>
</feature>
<evidence type="ECO:0000256" key="12">
    <source>
        <dbReference type="ARBA" id="ARBA00023163"/>
    </source>
</evidence>
<evidence type="ECO:0000256" key="11">
    <source>
        <dbReference type="ARBA" id="ARBA00023125"/>
    </source>
</evidence>
<dbReference type="GO" id="GO:0006269">
    <property type="term" value="P:DNA replication, synthesis of primer"/>
    <property type="evidence" value="ECO:0007669"/>
    <property type="project" value="UniProtKB-KW"/>
</dbReference>
<keyword evidence="3" id="KW-0639">Primosome</keyword>
<dbReference type="GO" id="GO:0000428">
    <property type="term" value="C:DNA-directed RNA polymerase complex"/>
    <property type="evidence" value="ECO:0007669"/>
    <property type="project" value="UniProtKB-KW"/>
</dbReference>
<keyword evidence="8" id="KW-0863">Zinc-finger</keyword>
<dbReference type="InterPro" id="IPR002694">
    <property type="entry name" value="Znf_CHC2"/>
</dbReference>
<keyword evidence="10" id="KW-0460">Magnesium</keyword>
<keyword evidence="5" id="KW-0548">Nucleotidyltransferase</keyword>
<sequence>MADQVDEVKQKTDIVSLIGEYVQLKKAGRNYRALCPFHSEKTPSFMVSPELQIYKCFGCQAGGDAFTFLEQYEGMDFGEALRFLADRAGVKL</sequence>
<dbReference type="AlphaFoldDB" id="A0A0G1LZM6"/>
<evidence type="ECO:0000256" key="8">
    <source>
        <dbReference type="ARBA" id="ARBA00022771"/>
    </source>
</evidence>
<dbReference type="GO" id="GO:0005737">
    <property type="term" value="C:cytoplasm"/>
    <property type="evidence" value="ECO:0007669"/>
    <property type="project" value="TreeGrafter"/>
</dbReference>
<dbReference type="PANTHER" id="PTHR30313">
    <property type="entry name" value="DNA PRIMASE"/>
    <property type="match status" value="1"/>
</dbReference>
<proteinExistence type="predicted"/>
<dbReference type="GO" id="GO:0008270">
    <property type="term" value="F:zinc ion binding"/>
    <property type="evidence" value="ECO:0007669"/>
    <property type="project" value="UniProtKB-KW"/>
</dbReference>
<dbReference type="SUPFAM" id="SSF57783">
    <property type="entry name" value="Zinc beta-ribbon"/>
    <property type="match status" value="1"/>
</dbReference>
<evidence type="ECO:0000256" key="4">
    <source>
        <dbReference type="ARBA" id="ARBA00022679"/>
    </source>
</evidence>
<evidence type="ECO:0000313" key="14">
    <source>
        <dbReference type="EMBL" id="KKU01411.1"/>
    </source>
</evidence>
<feature type="domain" description="Zinc finger CHC2-type" evidence="13">
    <location>
        <begin position="31"/>
        <end position="85"/>
    </location>
</feature>
<gene>
    <name evidence="14" type="ORF">UX03_C0041G0010</name>
</gene>
<evidence type="ECO:0000256" key="5">
    <source>
        <dbReference type="ARBA" id="ARBA00022695"/>
    </source>
</evidence>
<dbReference type="Pfam" id="PF01807">
    <property type="entry name" value="Zn_ribbon_DnaG"/>
    <property type="match status" value="1"/>
</dbReference>
<dbReference type="GO" id="GO:0003899">
    <property type="term" value="F:DNA-directed RNA polymerase activity"/>
    <property type="evidence" value="ECO:0007669"/>
    <property type="project" value="InterPro"/>
</dbReference>
<dbReference type="Gene3D" id="3.90.580.10">
    <property type="entry name" value="Zinc finger, CHC2-type domain"/>
    <property type="match status" value="1"/>
</dbReference>
<evidence type="ECO:0000256" key="1">
    <source>
        <dbReference type="ARBA" id="ARBA00001947"/>
    </source>
</evidence>
<keyword evidence="6" id="KW-0235">DNA replication</keyword>
<reference evidence="14 15" key="1">
    <citation type="journal article" date="2015" name="Nature">
        <title>rRNA introns, odd ribosomes, and small enigmatic genomes across a large radiation of phyla.</title>
        <authorList>
            <person name="Brown C.T."/>
            <person name="Hug L.A."/>
            <person name="Thomas B.C."/>
            <person name="Sharon I."/>
            <person name="Castelle C.J."/>
            <person name="Singh A."/>
            <person name="Wilkins M.J."/>
            <person name="Williams K.H."/>
            <person name="Banfield J.F."/>
        </authorList>
    </citation>
    <scope>NUCLEOTIDE SEQUENCE [LARGE SCALE GENOMIC DNA]</scope>
</reference>
<keyword evidence="9" id="KW-0862">Zinc</keyword>
<evidence type="ECO:0000256" key="6">
    <source>
        <dbReference type="ARBA" id="ARBA00022705"/>
    </source>
</evidence>
<dbReference type="InterPro" id="IPR050219">
    <property type="entry name" value="DnaG_primase"/>
</dbReference>
<dbReference type="Proteomes" id="UP000034086">
    <property type="component" value="Unassembled WGS sequence"/>
</dbReference>
<evidence type="ECO:0000259" key="13">
    <source>
        <dbReference type="SMART" id="SM00400"/>
    </source>
</evidence>
<keyword evidence="4" id="KW-0808">Transferase</keyword>
<organism evidence="14 15">
    <name type="scientific">Candidatus Woesebacteria bacterium GW2011_GWE1_45_18</name>
    <dbReference type="NCBI Taxonomy" id="1618598"/>
    <lineage>
        <taxon>Bacteria</taxon>
        <taxon>Candidatus Woeseibacteriota</taxon>
    </lineage>
</organism>
<dbReference type="InterPro" id="IPR036977">
    <property type="entry name" value="DNA_primase_Znf_CHC2"/>
</dbReference>
<accession>A0A0G1LZM6</accession>